<name>A0AAE0HV24_9PEZI</name>
<dbReference type="Proteomes" id="UP001283341">
    <property type="component" value="Unassembled WGS sequence"/>
</dbReference>
<accession>A0AAE0HV24</accession>
<evidence type="ECO:0000256" key="1">
    <source>
        <dbReference type="ARBA" id="ARBA00022857"/>
    </source>
</evidence>
<dbReference type="CDD" id="cd05259">
    <property type="entry name" value="PCBER_SDR_a"/>
    <property type="match status" value="1"/>
</dbReference>
<keyword evidence="1" id="KW-0521">NADP</keyword>
<organism evidence="4 5">
    <name type="scientific">Apodospora peruviana</name>
    <dbReference type="NCBI Taxonomy" id="516989"/>
    <lineage>
        <taxon>Eukaryota</taxon>
        <taxon>Fungi</taxon>
        <taxon>Dikarya</taxon>
        <taxon>Ascomycota</taxon>
        <taxon>Pezizomycotina</taxon>
        <taxon>Sordariomycetes</taxon>
        <taxon>Sordariomycetidae</taxon>
        <taxon>Sordariales</taxon>
        <taxon>Lasiosphaeriaceae</taxon>
        <taxon>Apodospora</taxon>
    </lineage>
</organism>
<evidence type="ECO:0000259" key="3">
    <source>
        <dbReference type="Pfam" id="PF05368"/>
    </source>
</evidence>
<evidence type="ECO:0000313" key="4">
    <source>
        <dbReference type="EMBL" id="KAK3313094.1"/>
    </source>
</evidence>
<gene>
    <name evidence="4" type="ORF">B0H66DRAFT_608152</name>
</gene>
<evidence type="ECO:0000256" key="2">
    <source>
        <dbReference type="ARBA" id="ARBA00023002"/>
    </source>
</evidence>
<dbReference type="Pfam" id="PF05368">
    <property type="entry name" value="NmrA"/>
    <property type="match status" value="1"/>
</dbReference>
<dbReference type="SUPFAM" id="SSF51735">
    <property type="entry name" value="NAD(P)-binding Rossmann-fold domains"/>
    <property type="match status" value="1"/>
</dbReference>
<dbReference type="EMBL" id="JAUEDM010000008">
    <property type="protein sequence ID" value="KAK3313094.1"/>
    <property type="molecule type" value="Genomic_DNA"/>
</dbReference>
<dbReference type="InterPro" id="IPR008030">
    <property type="entry name" value="NmrA-like"/>
</dbReference>
<dbReference type="InterPro" id="IPR051609">
    <property type="entry name" value="NmrA/Isoflavone_reductase-like"/>
</dbReference>
<reference evidence="4" key="2">
    <citation type="submission" date="2023-06" db="EMBL/GenBank/DDBJ databases">
        <authorList>
            <consortium name="Lawrence Berkeley National Laboratory"/>
            <person name="Haridas S."/>
            <person name="Hensen N."/>
            <person name="Bonometti L."/>
            <person name="Westerberg I."/>
            <person name="Brannstrom I.O."/>
            <person name="Guillou S."/>
            <person name="Cros-Aarteil S."/>
            <person name="Calhoun S."/>
            <person name="Kuo A."/>
            <person name="Mondo S."/>
            <person name="Pangilinan J."/>
            <person name="Riley R."/>
            <person name="Labutti K."/>
            <person name="Andreopoulos B."/>
            <person name="Lipzen A."/>
            <person name="Chen C."/>
            <person name="Yanf M."/>
            <person name="Daum C."/>
            <person name="Ng V."/>
            <person name="Clum A."/>
            <person name="Steindorff A."/>
            <person name="Ohm R."/>
            <person name="Martin F."/>
            <person name="Silar P."/>
            <person name="Natvig D."/>
            <person name="Lalanne C."/>
            <person name="Gautier V."/>
            <person name="Ament-Velasquez S.L."/>
            <person name="Kruys A."/>
            <person name="Hutchinson M.I."/>
            <person name="Powell A.J."/>
            <person name="Barry K."/>
            <person name="Miller A.N."/>
            <person name="Grigoriev I.V."/>
            <person name="Debuchy R."/>
            <person name="Gladieux P."/>
            <person name="Thoren M.H."/>
            <person name="Johannesson H."/>
        </authorList>
    </citation>
    <scope>NUCLEOTIDE SEQUENCE</scope>
    <source>
        <strain evidence="4">CBS 118394</strain>
    </source>
</reference>
<dbReference type="PANTHER" id="PTHR47706">
    <property type="entry name" value="NMRA-LIKE FAMILY PROTEIN"/>
    <property type="match status" value="1"/>
</dbReference>
<comment type="caution">
    <text evidence="4">The sequence shown here is derived from an EMBL/GenBank/DDBJ whole genome shotgun (WGS) entry which is preliminary data.</text>
</comment>
<dbReference type="AlphaFoldDB" id="A0AAE0HV24"/>
<dbReference type="PANTHER" id="PTHR47706:SF10">
    <property type="entry name" value="NMRA-LIKE DOMAIN-CONTAINING PROTEIN"/>
    <property type="match status" value="1"/>
</dbReference>
<reference evidence="4" key="1">
    <citation type="journal article" date="2023" name="Mol. Phylogenet. Evol.">
        <title>Genome-scale phylogeny and comparative genomics of the fungal order Sordariales.</title>
        <authorList>
            <person name="Hensen N."/>
            <person name="Bonometti L."/>
            <person name="Westerberg I."/>
            <person name="Brannstrom I.O."/>
            <person name="Guillou S."/>
            <person name="Cros-Aarteil S."/>
            <person name="Calhoun S."/>
            <person name="Haridas S."/>
            <person name="Kuo A."/>
            <person name="Mondo S."/>
            <person name="Pangilinan J."/>
            <person name="Riley R."/>
            <person name="LaButti K."/>
            <person name="Andreopoulos B."/>
            <person name="Lipzen A."/>
            <person name="Chen C."/>
            <person name="Yan M."/>
            <person name="Daum C."/>
            <person name="Ng V."/>
            <person name="Clum A."/>
            <person name="Steindorff A."/>
            <person name="Ohm R.A."/>
            <person name="Martin F."/>
            <person name="Silar P."/>
            <person name="Natvig D.O."/>
            <person name="Lalanne C."/>
            <person name="Gautier V."/>
            <person name="Ament-Velasquez S.L."/>
            <person name="Kruys A."/>
            <person name="Hutchinson M.I."/>
            <person name="Powell A.J."/>
            <person name="Barry K."/>
            <person name="Miller A.N."/>
            <person name="Grigoriev I.V."/>
            <person name="Debuchy R."/>
            <person name="Gladieux P."/>
            <person name="Hiltunen Thoren M."/>
            <person name="Johannesson H."/>
        </authorList>
    </citation>
    <scope>NUCLEOTIDE SEQUENCE</scope>
    <source>
        <strain evidence="4">CBS 118394</strain>
    </source>
</reference>
<evidence type="ECO:0000313" key="5">
    <source>
        <dbReference type="Proteomes" id="UP001283341"/>
    </source>
</evidence>
<keyword evidence="2" id="KW-0560">Oxidoreductase</keyword>
<protein>
    <submittedName>
        <fullName evidence="4">Isoflavone reductase</fullName>
    </submittedName>
</protein>
<keyword evidence="5" id="KW-1185">Reference proteome</keyword>
<dbReference type="InterPro" id="IPR045312">
    <property type="entry name" value="PCBER-like"/>
</dbReference>
<dbReference type="InterPro" id="IPR036291">
    <property type="entry name" value="NAD(P)-bd_dom_sf"/>
</dbReference>
<feature type="domain" description="NmrA-like" evidence="3">
    <location>
        <begin position="4"/>
        <end position="242"/>
    </location>
</feature>
<dbReference type="Gene3D" id="3.40.50.720">
    <property type="entry name" value="NAD(P)-binding Rossmann-like Domain"/>
    <property type="match status" value="1"/>
</dbReference>
<sequence length="304" mass="32799">MTIRTVAVIGASGNVGAPTVKALLSAGFKVTAVTRESSNSTFPNEVEVRKADLTSVESLTKAFAGQDAVVVAVATEAVGGQDVFTDAAIVAGVKRIIPSEFGHNTRPGKMSYPPLAALLAAKTKAVDYIIEKTKSHPELTWTGIATDPFFDWCLDLGIFGIDLKNKTMRILDSGNEPVSSSSLAFVAASVVAVLQHEKETANKYLNVAEFTVTQNEVLKIFEEETGAKFTVTHGKTADLEKLGQEKLARHDYSAFVEFLLAYNFHDGRGHAVKPEDTANDLLGLKRGNLREALREYIKAKTVLN</sequence>
<proteinExistence type="predicted"/>
<dbReference type="GO" id="GO:0016491">
    <property type="term" value="F:oxidoreductase activity"/>
    <property type="evidence" value="ECO:0007669"/>
    <property type="project" value="UniProtKB-KW"/>
</dbReference>